<keyword evidence="9" id="KW-0645">Protease</keyword>
<gene>
    <name evidence="13" type="ORF">EOT04_01275</name>
</gene>
<keyword evidence="6 10" id="KW-1133">Transmembrane helix</keyword>
<evidence type="ECO:0000256" key="6">
    <source>
        <dbReference type="ARBA" id="ARBA00022989"/>
    </source>
</evidence>
<evidence type="ECO:0000256" key="5">
    <source>
        <dbReference type="ARBA" id="ARBA00022692"/>
    </source>
</evidence>
<dbReference type="InterPro" id="IPR014032">
    <property type="entry name" value="Peptidase_A24A_bac"/>
</dbReference>
<feature type="transmembrane region" description="Helical" evidence="10">
    <location>
        <begin position="47"/>
        <end position="65"/>
    </location>
</feature>
<evidence type="ECO:0000256" key="10">
    <source>
        <dbReference type="SAM" id="Phobius"/>
    </source>
</evidence>
<accession>A0A4Q0AJ13</accession>
<keyword evidence="7 10" id="KW-0472">Membrane</keyword>
<evidence type="ECO:0000256" key="9">
    <source>
        <dbReference type="RuleBase" id="RU003794"/>
    </source>
</evidence>
<evidence type="ECO:0000256" key="4">
    <source>
        <dbReference type="ARBA" id="ARBA00022519"/>
    </source>
</evidence>
<dbReference type="GO" id="GO:0032259">
    <property type="term" value="P:methylation"/>
    <property type="evidence" value="ECO:0007669"/>
    <property type="project" value="UniProtKB-KW"/>
</dbReference>
<keyword evidence="3" id="KW-1003">Cell membrane</keyword>
<proteinExistence type="inferred from homology"/>
<feature type="domain" description="Prepilin peptidase A24 N-terminal" evidence="12">
    <location>
        <begin position="11"/>
        <end position="92"/>
    </location>
</feature>
<evidence type="ECO:0000256" key="2">
    <source>
        <dbReference type="ARBA" id="ARBA00005801"/>
    </source>
</evidence>
<keyword evidence="4" id="KW-0997">Cell inner membrane</keyword>
<keyword evidence="9" id="KW-0511">Multifunctional enzyme</keyword>
<evidence type="ECO:0000259" key="11">
    <source>
        <dbReference type="Pfam" id="PF01478"/>
    </source>
</evidence>
<feature type="transmembrane region" description="Helical" evidence="10">
    <location>
        <begin position="134"/>
        <end position="153"/>
    </location>
</feature>
<dbReference type="PANTHER" id="PTHR30487:SF0">
    <property type="entry name" value="PREPILIN LEADER PEPTIDASE_N-METHYLTRANSFERASE-RELATED"/>
    <property type="match status" value="1"/>
</dbReference>
<feature type="transmembrane region" description="Helical" evidence="10">
    <location>
        <begin position="7"/>
        <end position="27"/>
    </location>
</feature>
<feature type="transmembrane region" description="Helical" evidence="10">
    <location>
        <begin position="196"/>
        <end position="224"/>
    </location>
</feature>
<dbReference type="EC" id="2.1.1.-" evidence="9"/>
<protein>
    <recommendedName>
        <fullName evidence="9">Prepilin leader peptidase/N-methyltransferase</fullName>
        <ecNumber evidence="9">2.1.1.-</ecNumber>
        <ecNumber evidence="9">3.4.23.43</ecNumber>
    </recommendedName>
</protein>
<sequence>MLVPTTVVLVVAGLIFGSFANAAIWRIKHGGDLIFGRSQCPRCRHRLAWYDLIPVISWLMLLGRCRYCRKPISWQYPAVELAVAAYFVASYLFWPYALIGPVAWAVFGLWLLFGPLLAILFVYDLRWYLLPDKIMLPLIVLAAISFVLRGGVLSSSFSLSAFAASLAAALAVVGGLYWALYLFSRGRWVGLGDVKLGVFIGLALGWQGALVALMLANLAGFLIVLPGLALRKLNMTSRVPFGPFLIAGFVAAGLFGEWLIDWYLNARWF</sequence>
<dbReference type="Gene3D" id="1.20.120.1220">
    <property type="match status" value="1"/>
</dbReference>
<comment type="catalytic activity">
    <reaction evidence="9">
        <text>Typically cleaves a -Gly-|-Phe- bond to release an N-terminal, basic peptide of 5-8 residues from type IV prepilin, and then N-methylates the new N-terminal amino group, the methyl donor being S-adenosyl-L-methionine.</text>
        <dbReference type="EC" id="3.4.23.43"/>
    </reaction>
</comment>
<dbReference type="PANTHER" id="PTHR30487">
    <property type="entry name" value="TYPE 4 PREPILIN-LIKE PROTEINS LEADER PEPTIDE-PROCESSING ENZYME"/>
    <property type="match status" value="1"/>
</dbReference>
<feature type="domain" description="Prepilin type IV endopeptidase peptidase" evidence="11">
    <location>
        <begin position="112"/>
        <end position="224"/>
    </location>
</feature>
<dbReference type="InterPro" id="IPR050882">
    <property type="entry name" value="Prepilin_peptidase/N-MTase"/>
</dbReference>
<dbReference type="GO" id="GO:0006465">
    <property type="term" value="P:signal peptide processing"/>
    <property type="evidence" value="ECO:0007669"/>
    <property type="project" value="TreeGrafter"/>
</dbReference>
<comment type="subcellular location">
    <subcellularLocation>
        <location evidence="1">Cell inner membrane</location>
        <topology evidence="1">Multi-pass membrane protein</topology>
    </subcellularLocation>
    <subcellularLocation>
        <location evidence="9">Cell membrane</location>
        <topology evidence="9">Multi-pass membrane protein</topology>
    </subcellularLocation>
</comment>
<keyword evidence="14" id="KW-1185">Reference proteome</keyword>
<comment type="function">
    <text evidence="9">Plays an essential role in type IV pili and type II pseudopili formation by proteolytically removing the leader sequence from substrate proteins and subsequently monomethylating the alpha-amino group of the newly exposed N-terminal phenylalanine.</text>
</comment>
<dbReference type="Proteomes" id="UP000289269">
    <property type="component" value="Unassembled WGS sequence"/>
</dbReference>
<evidence type="ECO:0000256" key="7">
    <source>
        <dbReference type="ARBA" id="ARBA00023136"/>
    </source>
</evidence>
<feature type="transmembrane region" description="Helical" evidence="10">
    <location>
        <begin position="159"/>
        <end position="184"/>
    </location>
</feature>
<dbReference type="AlphaFoldDB" id="A0A4Q0AJ13"/>
<keyword evidence="9" id="KW-0808">Transferase</keyword>
<dbReference type="GO" id="GO:0005886">
    <property type="term" value="C:plasma membrane"/>
    <property type="evidence" value="ECO:0007669"/>
    <property type="project" value="UniProtKB-SubCell"/>
</dbReference>
<keyword evidence="9" id="KW-0378">Hydrolase</keyword>
<feature type="transmembrane region" description="Helical" evidence="10">
    <location>
        <begin position="77"/>
        <end position="96"/>
    </location>
</feature>
<dbReference type="EC" id="3.4.23.43" evidence="9"/>
<dbReference type="Pfam" id="PF06750">
    <property type="entry name" value="A24_N_bact"/>
    <property type="match status" value="1"/>
</dbReference>
<feature type="transmembrane region" description="Helical" evidence="10">
    <location>
        <begin position="102"/>
        <end position="122"/>
    </location>
</feature>
<evidence type="ECO:0000259" key="12">
    <source>
        <dbReference type="Pfam" id="PF06750"/>
    </source>
</evidence>
<evidence type="ECO:0000256" key="1">
    <source>
        <dbReference type="ARBA" id="ARBA00004429"/>
    </source>
</evidence>
<dbReference type="EMBL" id="SCKW01000008">
    <property type="protein sequence ID" value="RWZ79525.1"/>
    <property type="molecule type" value="Genomic_DNA"/>
</dbReference>
<dbReference type="PRINTS" id="PR00864">
    <property type="entry name" value="PREPILNPTASE"/>
</dbReference>
<comment type="similarity">
    <text evidence="2 8">Belongs to the peptidase A24 family.</text>
</comment>
<name>A0A4Q0AJ13_9BACT</name>
<feature type="transmembrane region" description="Helical" evidence="10">
    <location>
        <begin position="244"/>
        <end position="264"/>
    </location>
</feature>
<reference evidence="13" key="1">
    <citation type="submission" date="2019-01" db="EMBL/GenBank/DDBJ databases">
        <title>Genomic signatures and co-occurrence patterns of the ultra-small Saccharimodia (Patescibacteria phylum) suggest a symbiotic lifestyle.</title>
        <authorList>
            <person name="Lemos L."/>
            <person name="Medeiros J."/>
            <person name="Andreote F."/>
            <person name="Fernandes G."/>
            <person name="Varani A."/>
            <person name="Oliveira G."/>
            <person name="Pylro V."/>
        </authorList>
    </citation>
    <scope>NUCLEOTIDE SEQUENCE [LARGE SCALE GENOMIC DNA]</scope>
    <source>
        <strain evidence="13">AMD01</strain>
    </source>
</reference>
<keyword evidence="9" id="KW-0489">Methyltransferase</keyword>
<evidence type="ECO:0000256" key="8">
    <source>
        <dbReference type="RuleBase" id="RU003793"/>
    </source>
</evidence>
<dbReference type="Pfam" id="PF01478">
    <property type="entry name" value="Peptidase_A24"/>
    <property type="match status" value="1"/>
</dbReference>
<evidence type="ECO:0000313" key="13">
    <source>
        <dbReference type="EMBL" id="RWZ79525.1"/>
    </source>
</evidence>
<dbReference type="InterPro" id="IPR000045">
    <property type="entry name" value="Prepilin_IV_endopep_pep"/>
</dbReference>
<dbReference type="GO" id="GO:0008168">
    <property type="term" value="F:methyltransferase activity"/>
    <property type="evidence" value="ECO:0007669"/>
    <property type="project" value="UniProtKB-KW"/>
</dbReference>
<dbReference type="GO" id="GO:0004190">
    <property type="term" value="F:aspartic-type endopeptidase activity"/>
    <property type="evidence" value="ECO:0007669"/>
    <property type="project" value="UniProtKB-EC"/>
</dbReference>
<evidence type="ECO:0000313" key="14">
    <source>
        <dbReference type="Proteomes" id="UP000289269"/>
    </source>
</evidence>
<evidence type="ECO:0000256" key="3">
    <source>
        <dbReference type="ARBA" id="ARBA00022475"/>
    </source>
</evidence>
<organism evidence="13 14">
    <name type="scientific">Candidatus Chaera renei</name>
    <dbReference type="NCBI Taxonomy" id="2506947"/>
    <lineage>
        <taxon>Bacteria</taxon>
        <taxon>Candidatus Saccharimonadota</taxon>
        <taxon>Candidatus Saccharimonadia</taxon>
        <taxon>Candidatus Saccharimonadales</taxon>
        <taxon>Candidatus Saccharimonadaceae</taxon>
        <taxon>Candidatus Chaera</taxon>
    </lineage>
</organism>
<dbReference type="InterPro" id="IPR010627">
    <property type="entry name" value="Prepilin_pept_A24_N"/>
</dbReference>
<comment type="caution">
    <text evidence="13">The sequence shown here is derived from an EMBL/GenBank/DDBJ whole genome shotgun (WGS) entry which is preliminary data.</text>
</comment>
<keyword evidence="5 9" id="KW-0812">Transmembrane</keyword>